<evidence type="ECO:0000259" key="3">
    <source>
        <dbReference type="PROSITE" id="PS50977"/>
    </source>
</evidence>
<organism evidence="4 5">
    <name type="scientific">Candidatus Onthocola gallistercoris</name>
    <dbReference type="NCBI Taxonomy" id="2840876"/>
    <lineage>
        <taxon>Bacteria</taxon>
        <taxon>Bacillati</taxon>
        <taxon>Bacillota</taxon>
        <taxon>Bacilli</taxon>
        <taxon>Candidatus Onthocola</taxon>
    </lineage>
</organism>
<dbReference type="InterPro" id="IPR009057">
    <property type="entry name" value="Homeodomain-like_sf"/>
</dbReference>
<name>A0A9D1KWW7_9FIRM</name>
<dbReference type="Pfam" id="PF14278">
    <property type="entry name" value="TetR_C_8"/>
    <property type="match status" value="1"/>
</dbReference>
<dbReference type="Pfam" id="PF00440">
    <property type="entry name" value="TetR_N"/>
    <property type="match status" value="1"/>
</dbReference>
<dbReference type="EMBL" id="DVLT01000040">
    <property type="protein sequence ID" value="HIU02807.1"/>
    <property type="molecule type" value="Genomic_DNA"/>
</dbReference>
<reference evidence="4" key="1">
    <citation type="submission" date="2020-10" db="EMBL/GenBank/DDBJ databases">
        <authorList>
            <person name="Gilroy R."/>
        </authorList>
    </citation>
    <scope>NUCLEOTIDE SEQUENCE</scope>
    <source>
        <strain evidence="4">CHK187-14744</strain>
    </source>
</reference>
<reference evidence="4" key="2">
    <citation type="journal article" date="2021" name="PeerJ">
        <title>Extensive microbial diversity within the chicken gut microbiome revealed by metagenomics and culture.</title>
        <authorList>
            <person name="Gilroy R."/>
            <person name="Ravi A."/>
            <person name="Getino M."/>
            <person name="Pursley I."/>
            <person name="Horton D.L."/>
            <person name="Alikhan N.F."/>
            <person name="Baker D."/>
            <person name="Gharbi K."/>
            <person name="Hall N."/>
            <person name="Watson M."/>
            <person name="Adriaenssens E.M."/>
            <person name="Foster-Nyarko E."/>
            <person name="Jarju S."/>
            <person name="Secka A."/>
            <person name="Antonio M."/>
            <person name="Oren A."/>
            <person name="Chaudhuri R.R."/>
            <person name="La Ragione R."/>
            <person name="Hildebrand F."/>
            <person name="Pallen M.J."/>
        </authorList>
    </citation>
    <scope>NUCLEOTIDE SEQUENCE</scope>
    <source>
        <strain evidence="4">CHK187-14744</strain>
    </source>
</reference>
<dbReference type="Proteomes" id="UP000824164">
    <property type="component" value="Unassembled WGS sequence"/>
</dbReference>
<dbReference type="Gene3D" id="1.10.357.10">
    <property type="entry name" value="Tetracycline Repressor, domain 2"/>
    <property type="match status" value="1"/>
</dbReference>
<keyword evidence="1 2" id="KW-0238">DNA-binding</keyword>
<dbReference type="GO" id="GO:0003677">
    <property type="term" value="F:DNA binding"/>
    <property type="evidence" value="ECO:0007669"/>
    <property type="project" value="UniProtKB-UniRule"/>
</dbReference>
<gene>
    <name evidence="4" type="ORF">IAB63_06095</name>
</gene>
<dbReference type="InterPro" id="IPR050624">
    <property type="entry name" value="HTH-type_Tx_Regulator"/>
</dbReference>
<accession>A0A9D1KWW7</accession>
<dbReference type="InterPro" id="IPR001647">
    <property type="entry name" value="HTH_TetR"/>
</dbReference>
<comment type="caution">
    <text evidence="4">The sequence shown here is derived from an EMBL/GenBank/DDBJ whole genome shotgun (WGS) entry which is preliminary data.</text>
</comment>
<dbReference type="PROSITE" id="PS50977">
    <property type="entry name" value="HTH_TETR_2"/>
    <property type="match status" value="1"/>
</dbReference>
<evidence type="ECO:0000256" key="2">
    <source>
        <dbReference type="PROSITE-ProRule" id="PRU00335"/>
    </source>
</evidence>
<protein>
    <submittedName>
        <fullName evidence="4">TetR/AcrR family transcriptional regulator C-terminal domain-containing protein</fullName>
    </submittedName>
</protein>
<dbReference type="InterPro" id="IPR039532">
    <property type="entry name" value="TetR_C_Firmicutes"/>
</dbReference>
<feature type="DNA-binding region" description="H-T-H motif" evidence="2">
    <location>
        <begin position="22"/>
        <end position="41"/>
    </location>
</feature>
<evidence type="ECO:0000313" key="5">
    <source>
        <dbReference type="Proteomes" id="UP000824164"/>
    </source>
</evidence>
<feature type="domain" description="HTH tetR-type" evidence="3">
    <location>
        <begin position="1"/>
        <end position="59"/>
    </location>
</feature>
<sequence length="173" mass="20471">MKRIIAQQMLVMMRERSIDKITVKALIEACDISRQTFYYHFRDIMDVLEWILSQSMERMLQRSLKSGSPQEAMEIFIRETEENKDLIRKLLASSRRVELEAMFVKTLREYLEKMADQRRPDLVVSYADKEFLLDFWSYGLTGMLFKYSCSKEIPDAPGLTKRLGRLLLGELQK</sequence>
<dbReference type="AlphaFoldDB" id="A0A9D1KWW7"/>
<evidence type="ECO:0000256" key="1">
    <source>
        <dbReference type="ARBA" id="ARBA00023125"/>
    </source>
</evidence>
<proteinExistence type="predicted"/>
<dbReference type="PANTHER" id="PTHR43479:SF7">
    <property type="entry name" value="TETR-FAMILY TRANSCRIPTIONAL REGULATOR"/>
    <property type="match status" value="1"/>
</dbReference>
<evidence type="ECO:0000313" key="4">
    <source>
        <dbReference type="EMBL" id="HIU02807.1"/>
    </source>
</evidence>
<dbReference type="PANTHER" id="PTHR43479">
    <property type="entry name" value="ACREF/ENVCD OPERON REPRESSOR-RELATED"/>
    <property type="match status" value="1"/>
</dbReference>
<dbReference type="SUPFAM" id="SSF46689">
    <property type="entry name" value="Homeodomain-like"/>
    <property type="match status" value="1"/>
</dbReference>